<dbReference type="InterPro" id="IPR027791">
    <property type="entry name" value="Galactosyl_T_C"/>
</dbReference>
<dbReference type="PANTHER" id="PTHR43685">
    <property type="entry name" value="GLYCOSYLTRANSFERASE"/>
    <property type="match status" value="1"/>
</dbReference>
<sequence length="301" mass="33596">MLDCSVVIPTYNRLDTLRHVVPTLLAQTLDASRYELLICDSQSTDGTAEYLTEVARSSPNVRHLPGGYSGRAQARNAGIAAATGTVVLFNDADILASPDLLAVHLERHARERRIAVVGWEVQVRDLDDYALKRDRADLRGHLHPPGRKHLSWLYFLTGNASVRAADLRAVGGFDESFTGYGHEDLELGYRLERSGVRICYEPRAVSYHCQDVPHEDQKGKMMLAGRSTVRFYRKHPDLAVRLQLGMTPVSLGLHSLLQRMPALLRALDARAGRSKLARDIVQQFHYVSGIKDALAQPEERP</sequence>
<keyword evidence="1" id="KW-0808">Transferase</keyword>
<dbReference type="PANTHER" id="PTHR43685:SF3">
    <property type="entry name" value="SLR2126 PROTEIN"/>
    <property type="match status" value="1"/>
</dbReference>
<dbReference type="InterPro" id="IPR001173">
    <property type="entry name" value="Glyco_trans_2-like"/>
</dbReference>
<feature type="domain" description="Galactosyltransferase C-terminal" evidence="3">
    <location>
        <begin position="151"/>
        <end position="200"/>
    </location>
</feature>
<evidence type="ECO:0000259" key="3">
    <source>
        <dbReference type="Pfam" id="PF02709"/>
    </source>
</evidence>
<evidence type="ECO:0000313" key="4">
    <source>
        <dbReference type="EMBL" id="CBH75547.1"/>
    </source>
</evidence>
<dbReference type="SUPFAM" id="SSF53448">
    <property type="entry name" value="Nucleotide-diphospho-sugar transferases"/>
    <property type="match status" value="1"/>
</dbReference>
<proteinExistence type="predicted"/>
<feature type="domain" description="Glycosyltransferase 2-like" evidence="2">
    <location>
        <begin position="5"/>
        <end position="133"/>
    </location>
</feature>
<comment type="caution">
    <text evidence="4">The sequence shown here is derived from an EMBL/GenBank/DDBJ whole genome shotgun (WGS) entry which is preliminary data.</text>
</comment>
<dbReference type="AlphaFoldDB" id="E6PGF9"/>
<dbReference type="Pfam" id="PF00535">
    <property type="entry name" value="Glycos_transf_2"/>
    <property type="match status" value="1"/>
</dbReference>
<gene>
    <name evidence="4" type="ORF">CARN1_2617</name>
</gene>
<organism evidence="4">
    <name type="scientific">mine drainage metagenome</name>
    <dbReference type="NCBI Taxonomy" id="410659"/>
    <lineage>
        <taxon>unclassified sequences</taxon>
        <taxon>metagenomes</taxon>
        <taxon>ecological metagenomes</taxon>
    </lineage>
</organism>
<protein>
    <submittedName>
        <fullName evidence="4">Uncharacterized protein</fullName>
    </submittedName>
</protein>
<dbReference type="InterPro" id="IPR029044">
    <property type="entry name" value="Nucleotide-diphossugar_trans"/>
</dbReference>
<evidence type="ECO:0000256" key="1">
    <source>
        <dbReference type="ARBA" id="ARBA00022679"/>
    </source>
</evidence>
<evidence type="ECO:0000259" key="2">
    <source>
        <dbReference type="Pfam" id="PF00535"/>
    </source>
</evidence>
<dbReference type="EMBL" id="CABL01000011">
    <property type="protein sequence ID" value="CBH75547.1"/>
    <property type="molecule type" value="Genomic_DNA"/>
</dbReference>
<name>E6PGF9_9ZZZZ</name>
<reference evidence="4" key="1">
    <citation type="submission" date="2009-10" db="EMBL/GenBank/DDBJ databases">
        <title>Diversity of trophic interactions inside an arsenic-rich microbial ecosystem.</title>
        <authorList>
            <person name="Bertin P.N."/>
            <person name="Heinrich-Salmeron A."/>
            <person name="Pelletier E."/>
            <person name="Goulhen-Chollet F."/>
            <person name="Arsene-Ploetze F."/>
            <person name="Gallien S."/>
            <person name="Calteau A."/>
            <person name="Vallenet D."/>
            <person name="Casiot C."/>
            <person name="Chane-Woon-Ming B."/>
            <person name="Giloteaux L."/>
            <person name="Barakat M."/>
            <person name="Bonnefoy V."/>
            <person name="Bruneel O."/>
            <person name="Chandler M."/>
            <person name="Cleiss J."/>
            <person name="Duran R."/>
            <person name="Elbaz-Poulichet F."/>
            <person name="Fonknechten N."/>
            <person name="Lauga B."/>
            <person name="Mornico D."/>
            <person name="Ortet P."/>
            <person name="Schaeffer C."/>
            <person name="Siguier P."/>
            <person name="Alexander Thil Smith A."/>
            <person name="Van Dorsselaer A."/>
            <person name="Weissenbach J."/>
            <person name="Medigue C."/>
            <person name="Le Paslier D."/>
        </authorList>
    </citation>
    <scope>NUCLEOTIDE SEQUENCE</scope>
</reference>
<dbReference type="InterPro" id="IPR050834">
    <property type="entry name" value="Glycosyltransf_2"/>
</dbReference>
<dbReference type="Gene3D" id="3.90.550.10">
    <property type="entry name" value="Spore Coat Polysaccharide Biosynthesis Protein SpsA, Chain A"/>
    <property type="match status" value="1"/>
</dbReference>
<dbReference type="Pfam" id="PF02709">
    <property type="entry name" value="Glyco_transf_7C"/>
    <property type="match status" value="1"/>
</dbReference>
<dbReference type="GO" id="GO:0016740">
    <property type="term" value="F:transferase activity"/>
    <property type="evidence" value="ECO:0007669"/>
    <property type="project" value="UniProtKB-KW"/>
</dbReference>
<accession>E6PGF9</accession>